<dbReference type="Pfam" id="PF14146">
    <property type="entry name" value="DUF4305"/>
    <property type="match status" value="1"/>
</dbReference>
<dbReference type="EMBL" id="AVBF01000025">
    <property type="protein sequence ID" value="KGP72695.1"/>
    <property type="molecule type" value="Genomic_DNA"/>
</dbReference>
<protein>
    <recommendedName>
        <fullName evidence="4">DUF4305 domain-containing protein</fullName>
    </recommendedName>
</protein>
<reference evidence="2 3" key="1">
    <citation type="journal article" date="2015" name="Stand. Genomic Sci.">
        <title>High quality draft genome sequence of the moderately halophilic bacterium Pontibacillus yanchengensis Y32(T) and comparison among Pontibacillus genomes.</title>
        <authorList>
            <person name="Huang J."/>
            <person name="Qiao Z.X."/>
            <person name="Tang J.W."/>
            <person name="Wang G."/>
        </authorList>
    </citation>
    <scope>NUCLEOTIDE SEQUENCE [LARGE SCALE GENOMIC DNA]</scope>
    <source>
        <strain evidence="2 3">Y32</strain>
    </source>
</reference>
<dbReference type="OrthoDB" id="2355666at2"/>
<evidence type="ECO:0000313" key="2">
    <source>
        <dbReference type="EMBL" id="KGP72695.1"/>
    </source>
</evidence>
<keyword evidence="1" id="KW-0812">Transmembrane</keyword>
<dbReference type="eggNOG" id="ENOG5033GXR">
    <property type="taxonomic scope" value="Bacteria"/>
</dbReference>
<organism evidence="2 3">
    <name type="scientific">Pontibacillus yanchengensis Y32</name>
    <dbReference type="NCBI Taxonomy" id="1385514"/>
    <lineage>
        <taxon>Bacteria</taxon>
        <taxon>Bacillati</taxon>
        <taxon>Bacillota</taxon>
        <taxon>Bacilli</taxon>
        <taxon>Bacillales</taxon>
        <taxon>Bacillaceae</taxon>
        <taxon>Pontibacillus</taxon>
    </lineage>
</organism>
<dbReference type="STRING" id="1385514.N782_11100"/>
<keyword evidence="3" id="KW-1185">Reference proteome</keyword>
<comment type="caution">
    <text evidence="2">The sequence shown here is derived from an EMBL/GenBank/DDBJ whole genome shotgun (WGS) entry which is preliminary data.</text>
</comment>
<dbReference type="AlphaFoldDB" id="A0A0A2TTU9"/>
<keyword evidence="1" id="KW-0472">Membrane</keyword>
<feature type="transmembrane region" description="Helical" evidence="1">
    <location>
        <begin position="30"/>
        <end position="55"/>
    </location>
</feature>
<feature type="transmembrane region" description="Helical" evidence="1">
    <location>
        <begin position="7"/>
        <end position="24"/>
    </location>
</feature>
<evidence type="ECO:0008006" key="4">
    <source>
        <dbReference type="Google" id="ProtNLM"/>
    </source>
</evidence>
<accession>A0A0A2TTU9</accession>
<dbReference type="InterPro" id="IPR025426">
    <property type="entry name" value="DUF4305"/>
</dbReference>
<evidence type="ECO:0000313" key="3">
    <source>
        <dbReference type="Proteomes" id="UP000030147"/>
    </source>
</evidence>
<gene>
    <name evidence="2" type="ORF">N782_11100</name>
</gene>
<dbReference type="Proteomes" id="UP000030147">
    <property type="component" value="Unassembled WGS sequence"/>
</dbReference>
<sequence>MRTSPLLMAFLYFIMGGIFTYIAIQSVDGTIWNFITILLVIVATFDFAVCIRLVTLHFKMKNSKK</sequence>
<name>A0A0A2TTU9_9BACI</name>
<dbReference type="RefSeq" id="WP_036819341.1">
    <property type="nucleotide sequence ID" value="NZ_AVBF01000025.1"/>
</dbReference>
<keyword evidence="1" id="KW-1133">Transmembrane helix</keyword>
<proteinExistence type="predicted"/>
<evidence type="ECO:0000256" key="1">
    <source>
        <dbReference type="SAM" id="Phobius"/>
    </source>
</evidence>